<dbReference type="eggNOG" id="COG0723">
    <property type="taxonomic scope" value="Bacteria"/>
</dbReference>
<dbReference type="EMBL" id="CP000473">
    <property type="protein sequence ID" value="ABJ88493.1"/>
    <property type="molecule type" value="Genomic_DNA"/>
</dbReference>
<sequence>MTASTGTSRRALLAKVGLLFNGIVGAILAVPVLRYLLSPITRGRKPGYESWLPLGGLEQFPAGQTRLATFRNPAADSWDGQTADIPCWVRNLDGKNFQVFAINCAHLGCPVRWFPQSNLFMCPCHGGVYYSDGSQAAGPPPRGLFRYIYRVEAGRLLINGGEMPTTGSPSANRYGVKPPCA</sequence>
<dbReference type="Gene3D" id="2.102.10.10">
    <property type="entry name" value="Rieske [2Fe-2S] iron-sulphur domain"/>
    <property type="match status" value="1"/>
</dbReference>
<evidence type="ECO:0000256" key="4">
    <source>
        <dbReference type="ARBA" id="ARBA00023014"/>
    </source>
</evidence>
<dbReference type="InterPro" id="IPR005805">
    <property type="entry name" value="Rieske_Fe-S_prot_C"/>
</dbReference>
<evidence type="ECO:0000256" key="3">
    <source>
        <dbReference type="ARBA" id="ARBA00023004"/>
    </source>
</evidence>
<dbReference type="PRINTS" id="PR00162">
    <property type="entry name" value="RIESKE"/>
</dbReference>
<dbReference type="Pfam" id="PF00355">
    <property type="entry name" value="Rieske"/>
    <property type="match status" value="1"/>
</dbReference>
<keyword evidence="5" id="KW-1015">Disulfide bond</keyword>
<dbReference type="GO" id="GO:0046872">
    <property type="term" value="F:metal ion binding"/>
    <property type="evidence" value="ECO:0007669"/>
    <property type="project" value="UniProtKB-KW"/>
</dbReference>
<dbReference type="AlphaFoldDB" id="Q01PC7"/>
<proteinExistence type="predicted"/>
<evidence type="ECO:0000256" key="1">
    <source>
        <dbReference type="ARBA" id="ARBA00022714"/>
    </source>
</evidence>
<feature type="transmembrane region" description="Helical" evidence="8">
    <location>
        <begin position="12"/>
        <end position="37"/>
    </location>
</feature>
<accession>Q01PC7</accession>
<dbReference type="SUPFAM" id="SSF50022">
    <property type="entry name" value="ISP domain"/>
    <property type="match status" value="1"/>
</dbReference>
<dbReference type="InParanoid" id="Q01PC7"/>
<dbReference type="GO" id="GO:0016020">
    <property type="term" value="C:membrane"/>
    <property type="evidence" value="ECO:0007669"/>
    <property type="project" value="InterPro"/>
</dbReference>
<name>Q01PC7_SOLUE</name>
<evidence type="ECO:0000313" key="10">
    <source>
        <dbReference type="EMBL" id="ABJ88493.1"/>
    </source>
</evidence>
<dbReference type="GO" id="GO:0051537">
    <property type="term" value="F:2 iron, 2 sulfur cluster binding"/>
    <property type="evidence" value="ECO:0007669"/>
    <property type="project" value="UniProtKB-KW"/>
</dbReference>
<keyword evidence="3" id="KW-0408">Iron</keyword>
<dbReference type="InterPro" id="IPR036922">
    <property type="entry name" value="Rieske_2Fe-2S_sf"/>
</dbReference>
<keyword evidence="2" id="KW-0479">Metal-binding</keyword>
<dbReference type="OrthoDB" id="9802613at2"/>
<evidence type="ECO:0000259" key="9">
    <source>
        <dbReference type="PROSITE" id="PS51296"/>
    </source>
</evidence>
<evidence type="ECO:0000256" key="8">
    <source>
        <dbReference type="SAM" id="Phobius"/>
    </source>
</evidence>
<evidence type="ECO:0000256" key="6">
    <source>
        <dbReference type="ARBA" id="ARBA00034078"/>
    </source>
</evidence>
<comment type="cofactor">
    <cofactor evidence="6">
        <name>[2Fe-2S] cluster</name>
        <dbReference type="ChEBI" id="CHEBI:190135"/>
    </cofactor>
</comment>
<keyword evidence="8" id="KW-0472">Membrane</keyword>
<gene>
    <name evidence="10" type="ordered locus">Acid_7585</name>
</gene>
<dbReference type="PROSITE" id="PS51296">
    <property type="entry name" value="RIESKE"/>
    <property type="match status" value="1"/>
</dbReference>
<dbReference type="HOGENOM" id="CLU_055690_1_1_0"/>
<dbReference type="InterPro" id="IPR014349">
    <property type="entry name" value="Rieske_Fe-S_prot"/>
</dbReference>
<protein>
    <submittedName>
        <fullName evidence="10">Rieske (2Fe-2S) domain protein</fullName>
    </submittedName>
</protein>
<keyword evidence="8" id="KW-0812">Transmembrane</keyword>
<reference evidence="10" key="1">
    <citation type="submission" date="2006-10" db="EMBL/GenBank/DDBJ databases">
        <title>Complete sequence of Solibacter usitatus Ellin6076.</title>
        <authorList>
            <consortium name="US DOE Joint Genome Institute"/>
            <person name="Copeland A."/>
            <person name="Lucas S."/>
            <person name="Lapidus A."/>
            <person name="Barry K."/>
            <person name="Detter J.C."/>
            <person name="Glavina del Rio T."/>
            <person name="Hammon N."/>
            <person name="Israni S."/>
            <person name="Dalin E."/>
            <person name="Tice H."/>
            <person name="Pitluck S."/>
            <person name="Thompson L.S."/>
            <person name="Brettin T."/>
            <person name="Bruce D."/>
            <person name="Han C."/>
            <person name="Tapia R."/>
            <person name="Gilna P."/>
            <person name="Schmutz J."/>
            <person name="Larimer F."/>
            <person name="Land M."/>
            <person name="Hauser L."/>
            <person name="Kyrpides N."/>
            <person name="Mikhailova N."/>
            <person name="Janssen P.H."/>
            <person name="Kuske C.R."/>
            <person name="Richardson P."/>
        </authorList>
    </citation>
    <scope>NUCLEOTIDE SEQUENCE</scope>
    <source>
        <strain evidence="10">Ellin6076</strain>
    </source>
</reference>
<evidence type="ECO:0000256" key="2">
    <source>
        <dbReference type="ARBA" id="ARBA00022723"/>
    </source>
</evidence>
<keyword evidence="8" id="KW-1133">Transmembrane helix</keyword>
<keyword evidence="1" id="KW-0001">2Fe-2S</keyword>
<evidence type="ECO:0000256" key="7">
    <source>
        <dbReference type="SAM" id="MobiDB-lite"/>
    </source>
</evidence>
<dbReference type="PANTHER" id="PTHR10134">
    <property type="entry name" value="CYTOCHROME B-C1 COMPLEX SUBUNIT RIESKE, MITOCHONDRIAL"/>
    <property type="match status" value="1"/>
</dbReference>
<dbReference type="KEGG" id="sus:Acid_7585"/>
<organism evidence="10">
    <name type="scientific">Solibacter usitatus (strain Ellin6076)</name>
    <dbReference type="NCBI Taxonomy" id="234267"/>
    <lineage>
        <taxon>Bacteria</taxon>
        <taxon>Pseudomonadati</taxon>
        <taxon>Acidobacteriota</taxon>
        <taxon>Terriglobia</taxon>
        <taxon>Bryobacterales</taxon>
        <taxon>Solibacteraceae</taxon>
        <taxon>Candidatus Solibacter</taxon>
    </lineage>
</organism>
<keyword evidence="4" id="KW-0411">Iron-sulfur</keyword>
<dbReference type="InterPro" id="IPR017941">
    <property type="entry name" value="Rieske_2Fe-2S"/>
</dbReference>
<feature type="domain" description="Rieske" evidence="9">
    <location>
        <begin position="89"/>
        <end position="158"/>
    </location>
</feature>
<evidence type="ECO:0000256" key="5">
    <source>
        <dbReference type="ARBA" id="ARBA00023157"/>
    </source>
</evidence>
<dbReference type="STRING" id="234267.Acid_7585"/>
<feature type="region of interest" description="Disordered" evidence="7">
    <location>
        <begin position="162"/>
        <end position="181"/>
    </location>
</feature>